<dbReference type="InterPro" id="IPR027417">
    <property type="entry name" value="P-loop_NTPase"/>
</dbReference>
<organism evidence="7 8">
    <name type="scientific">Aerophobetes bacterium</name>
    <dbReference type="NCBI Taxonomy" id="2030807"/>
    <lineage>
        <taxon>Bacteria</taxon>
        <taxon>Candidatus Aerophobota</taxon>
    </lineage>
</organism>
<keyword evidence="5" id="KW-0029">Amino-acid transport</keyword>
<dbReference type="GO" id="GO:0015658">
    <property type="term" value="F:branched-chain amino acid transmembrane transporter activity"/>
    <property type="evidence" value="ECO:0007669"/>
    <property type="project" value="TreeGrafter"/>
</dbReference>
<evidence type="ECO:0000259" key="6">
    <source>
        <dbReference type="PROSITE" id="PS50893"/>
    </source>
</evidence>
<keyword evidence="4 7" id="KW-0067">ATP-binding</keyword>
<dbReference type="InterPro" id="IPR052156">
    <property type="entry name" value="BCAA_Transport_ATP-bd_LivF"/>
</dbReference>
<dbReference type="AlphaFoldDB" id="A0A523TFS4"/>
<comment type="caution">
    <text evidence="7">The sequence shown here is derived from an EMBL/GenBank/DDBJ whole genome shotgun (WGS) entry which is preliminary data.</text>
</comment>
<dbReference type="Gene3D" id="3.40.50.300">
    <property type="entry name" value="P-loop containing nucleotide triphosphate hydrolases"/>
    <property type="match status" value="1"/>
</dbReference>
<name>A0A523TFS4_UNCAE</name>
<dbReference type="InterPro" id="IPR003593">
    <property type="entry name" value="AAA+_ATPase"/>
</dbReference>
<keyword evidence="2" id="KW-0813">Transport</keyword>
<dbReference type="InterPro" id="IPR003439">
    <property type="entry name" value="ABC_transporter-like_ATP-bd"/>
</dbReference>
<evidence type="ECO:0000256" key="4">
    <source>
        <dbReference type="ARBA" id="ARBA00022840"/>
    </source>
</evidence>
<evidence type="ECO:0000256" key="1">
    <source>
        <dbReference type="ARBA" id="ARBA00005417"/>
    </source>
</evidence>
<evidence type="ECO:0000313" key="8">
    <source>
        <dbReference type="Proteomes" id="UP000316517"/>
    </source>
</evidence>
<comment type="similarity">
    <text evidence="1">Belongs to the ABC transporter superfamily.</text>
</comment>
<dbReference type="InterPro" id="IPR017871">
    <property type="entry name" value="ABC_transporter-like_CS"/>
</dbReference>
<proteinExistence type="inferred from homology"/>
<dbReference type="Proteomes" id="UP000316517">
    <property type="component" value="Unassembled WGS sequence"/>
</dbReference>
<sequence>MSEPILEVSGLTACYGMISALKGIGFYVNDNEIVGIVGPNGAGKTTLLESIAGSMHIKEGQINFLGHQIERWPVLKRRQLGLMLVPQEGNIFPLMSVKKNLEVSVILSNRAKKEELIDRVYKLFPVLWEKRRQIANTLSGGQQKMLAVGIGIASNAKVMLIDEPSIGLAPKLVTKLFETLKKIKEDTRTTIVLSEQNIKVLNIADRLFGLEAGEIRFDEKTENLSRDVVKDLYLGSIS</sequence>
<accession>A0A523TFS4</accession>
<dbReference type="GO" id="GO:0005524">
    <property type="term" value="F:ATP binding"/>
    <property type="evidence" value="ECO:0007669"/>
    <property type="project" value="UniProtKB-KW"/>
</dbReference>
<dbReference type="GO" id="GO:0015807">
    <property type="term" value="P:L-amino acid transport"/>
    <property type="evidence" value="ECO:0007669"/>
    <property type="project" value="TreeGrafter"/>
</dbReference>
<reference evidence="7 8" key="1">
    <citation type="submission" date="2019-03" db="EMBL/GenBank/DDBJ databases">
        <title>Metabolic potential of uncultured bacteria and archaea associated with petroleum seepage in deep-sea sediments.</title>
        <authorList>
            <person name="Dong X."/>
            <person name="Hubert C."/>
        </authorList>
    </citation>
    <scope>NUCLEOTIDE SEQUENCE [LARGE SCALE GENOMIC DNA]</scope>
    <source>
        <strain evidence="7">E44_bin3</strain>
    </source>
</reference>
<feature type="domain" description="ABC transporter" evidence="6">
    <location>
        <begin position="6"/>
        <end position="237"/>
    </location>
</feature>
<dbReference type="SUPFAM" id="SSF52540">
    <property type="entry name" value="P-loop containing nucleoside triphosphate hydrolases"/>
    <property type="match status" value="1"/>
</dbReference>
<dbReference type="EMBL" id="SOJT01000093">
    <property type="protein sequence ID" value="TET29173.1"/>
    <property type="molecule type" value="Genomic_DNA"/>
</dbReference>
<protein>
    <submittedName>
        <fullName evidence="7">ABC transporter ATP-binding protein</fullName>
    </submittedName>
</protein>
<dbReference type="GO" id="GO:0016887">
    <property type="term" value="F:ATP hydrolysis activity"/>
    <property type="evidence" value="ECO:0007669"/>
    <property type="project" value="InterPro"/>
</dbReference>
<keyword evidence="3" id="KW-0547">Nucleotide-binding</keyword>
<dbReference type="PANTHER" id="PTHR43820:SF4">
    <property type="entry name" value="HIGH-AFFINITY BRANCHED-CHAIN AMINO ACID TRANSPORT ATP-BINDING PROTEIN LIVF"/>
    <property type="match status" value="1"/>
</dbReference>
<evidence type="ECO:0000256" key="5">
    <source>
        <dbReference type="ARBA" id="ARBA00022970"/>
    </source>
</evidence>
<dbReference type="PANTHER" id="PTHR43820">
    <property type="entry name" value="HIGH-AFFINITY BRANCHED-CHAIN AMINO ACID TRANSPORT ATP-BINDING PROTEIN LIVF"/>
    <property type="match status" value="1"/>
</dbReference>
<dbReference type="CDD" id="cd03224">
    <property type="entry name" value="ABC_TM1139_LivF_branched"/>
    <property type="match status" value="1"/>
</dbReference>
<dbReference type="PROSITE" id="PS50893">
    <property type="entry name" value="ABC_TRANSPORTER_2"/>
    <property type="match status" value="1"/>
</dbReference>
<evidence type="ECO:0000256" key="3">
    <source>
        <dbReference type="ARBA" id="ARBA00022741"/>
    </source>
</evidence>
<dbReference type="SMART" id="SM00382">
    <property type="entry name" value="AAA"/>
    <property type="match status" value="1"/>
</dbReference>
<evidence type="ECO:0000256" key="2">
    <source>
        <dbReference type="ARBA" id="ARBA00022448"/>
    </source>
</evidence>
<evidence type="ECO:0000313" key="7">
    <source>
        <dbReference type="EMBL" id="TET29173.1"/>
    </source>
</evidence>
<dbReference type="PROSITE" id="PS00211">
    <property type="entry name" value="ABC_TRANSPORTER_1"/>
    <property type="match status" value="1"/>
</dbReference>
<dbReference type="Pfam" id="PF00005">
    <property type="entry name" value="ABC_tran"/>
    <property type="match status" value="1"/>
</dbReference>
<gene>
    <name evidence="7" type="ORF">E3J68_02095</name>
</gene>